<dbReference type="RefSeq" id="WP_172345014.1">
    <property type="nucleotide sequence ID" value="NZ_CATJFF010000077.1"/>
</dbReference>
<dbReference type="Pfam" id="PF01757">
    <property type="entry name" value="Acyl_transf_3"/>
    <property type="match status" value="1"/>
</dbReference>
<feature type="transmembrane region" description="Helical" evidence="1">
    <location>
        <begin position="40"/>
        <end position="60"/>
    </location>
</feature>
<keyword evidence="4" id="KW-1185">Reference proteome</keyword>
<evidence type="ECO:0000256" key="1">
    <source>
        <dbReference type="SAM" id="Phobius"/>
    </source>
</evidence>
<keyword evidence="3" id="KW-0808">Transferase</keyword>
<evidence type="ECO:0000313" key="3">
    <source>
        <dbReference type="EMBL" id="NPE25549.1"/>
    </source>
</evidence>
<evidence type="ECO:0000313" key="4">
    <source>
        <dbReference type="Proteomes" id="UP000820977"/>
    </source>
</evidence>
<protein>
    <submittedName>
        <fullName evidence="3">Acyltransferase family protein</fullName>
    </submittedName>
</protein>
<dbReference type="EMBL" id="JABKKJ010000013">
    <property type="protein sequence ID" value="NPE25549.1"/>
    <property type="molecule type" value="Genomic_DNA"/>
</dbReference>
<keyword evidence="1" id="KW-0472">Membrane</keyword>
<keyword evidence="3" id="KW-0012">Acyltransferase</keyword>
<evidence type="ECO:0000259" key="2">
    <source>
        <dbReference type="Pfam" id="PF01757"/>
    </source>
</evidence>
<feature type="transmembrane region" description="Helical" evidence="1">
    <location>
        <begin position="67"/>
        <end position="88"/>
    </location>
</feature>
<organism evidence="3 4">
    <name type="scientific">Xylanibacter caecicola</name>
    <dbReference type="NCBI Taxonomy" id="2736294"/>
    <lineage>
        <taxon>Bacteria</taxon>
        <taxon>Pseudomonadati</taxon>
        <taxon>Bacteroidota</taxon>
        <taxon>Bacteroidia</taxon>
        <taxon>Bacteroidales</taxon>
        <taxon>Prevotellaceae</taxon>
        <taxon>Xylanibacter</taxon>
    </lineage>
</organism>
<sequence length="199" mass="23149">MRNSNIELLRILCMFMIILWHLNIAVEQNGVSPFILKDTIYSLTAVAVNCFILISGYWGIRFKLKSIITLFLQCLFYSIVTGLCVHYITGAHWDIIKILLPISTNQWWFITTYIMLYLSAPLLNKAIENTKNLSYNILAFSLICVYFGYIFKNPNNSSGHSYLQFVFIYIIGRSTYKYLQHNDELKHEKLQYLVGGEFG</sequence>
<reference evidence="3 4" key="1">
    <citation type="submission" date="2020-05" db="EMBL/GenBank/DDBJ databases">
        <title>Distinct polysaccharide utilization as determinants for interspecies competition between intestinal Prevotella spp.</title>
        <authorList>
            <person name="Galvez E.J.C."/>
            <person name="Iljazovic A."/>
            <person name="Strowig T."/>
        </authorList>
    </citation>
    <scope>NUCLEOTIDE SEQUENCE [LARGE SCALE GENOMIC DNA]</scope>
    <source>
        <strain evidence="3 4">PCHR</strain>
    </source>
</reference>
<feature type="transmembrane region" description="Helical" evidence="1">
    <location>
        <begin position="133"/>
        <end position="150"/>
    </location>
</feature>
<feature type="transmembrane region" description="Helical" evidence="1">
    <location>
        <begin position="108"/>
        <end position="126"/>
    </location>
</feature>
<feature type="transmembrane region" description="Helical" evidence="1">
    <location>
        <begin position="7"/>
        <end position="25"/>
    </location>
</feature>
<keyword evidence="1" id="KW-1133">Transmembrane helix</keyword>
<dbReference type="Proteomes" id="UP000820977">
    <property type="component" value="Unassembled WGS sequence"/>
</dbReference>
<accession>A0ABX2B618</accession>
<gene>
    <name evidence="3" type="ORF">HPS54_08495</name>
</gene>
<proteinExistence type="predicted"/>
<comment type="caution">
    <text evidence="3">The sequence shown here is derived from an EMBL/GenBank/DDBJ whole genome shotgun (WGS) entry which is preliminary data.</text>
</comment>
<name>A0ABX2B618_9BACT</name>
<keyword evidence="1" id="KW-0812">Transmembrane</keyword>
<feature type="domain" description="Acyltransferase 3" evidence="2">
    <location>
        <begin position="4"/>
        <end position="172"/>
    </location>
</feature>
<dbReference type="InterPro" id="IPR002656">
    <property type="entry name" value="Acyl_transf_3_dom"/>
</dbReference>
<dbReference type="GO" id="GO:0016746">
    <property type="term" value="F:acyltransferase activity"/>
    <property type="evidence" value="ECO:0007669"/>
    <property type="project" value="UniProtKB-KW"/>
</dbReference>